<comment type="catalytic activity">
    <reaction evidence="9 10">
        <text>(R)-pantoate + NADP(+) = 2-dehydropantoate + NADPH + H(+)</text>
        <dbReference type="Rhea" id="RHEA:16233"/>
        <dbReference type="ChEBI" id="CHEBI:11561"/>
        <dbReference type="ChEBI" id="CHEBI:15378"/>
        <dbReference type="ChEBI" id="CHEBI:15980"/>
        <dbReference type="ChEBI" id="CHEBI:57783"/>
        <dbReference type="ChEBI" id="CHEBI:58349"/>
        <dbReference type="EC" id="1.1.1.169"/>
    </reaction>
</comment>
<dbReference type="SUPFAM" id="SSF48179">
    <property type="entry name" value="6-phosphogluconate dehydrogenase C-terminal domain-like"/>
    <property type="match status" value="1"/>
</dbReference>
<evidence type="ECO:0000313" key="13">
    <source>
        <dbReference type="EMBL" id="MBE9397314.1"/>
    </source>
</evidence>
<feature type="domain" description="Ketopantoate reductase N-terminal" evidence="11">
    <location>
        <begin position="5"/>
        <end position="153"/>
    </location>
</feature>
<dbReference type="Pfam" id="PF08546">
    <property type="entry name" value="ApbA_C"/>
    <property type="match status" value="1"/>
</dbReference>
<gene>
    <name evidence="13" type="ORF">IOQ59_08580</name>
</gene>
<evidence type="ECO:0000259" key="12">
    <source>
        <dbReference type="Pfam" id="PF08546"/>
    </source>
</evidence>
<dbReference type="PANTHER" id="PTHR43765">
    <property type="entry name" value="2-DEHYDROPANTOATE 2-REDUCTASE-RELATED"/>
    <property type="match status" value="1"/>
</dbReference>
<dbReference type="EMBL" id="JADEYS010000007">
    <property type="protein sequence ID" value="MBE9397314.1"/>
    <property type="molecule type" value="Genomic_DNA"/>
</dbReference>
<dbReference type="Gene3D" id="3.40.50.720">
    <property type="entry name" value="NAD(P)-binding Rossmann-like Domain"/>
    <property type="match status" value="1"/>
</dbReference>
<proteinExistence type="inferred from homology"/>
<dbReference type="GO" id="GO:0050661">
    <property type="term" value="F:NADP binding"/>
    <property type="evidence" value="ECO:0007669"/>
    <property type="project" value="TreeGrafter"/>
</dbReference>
<evidence type="ECO:0000256" key="2">
    <source>
        <dbReference type="ARBA" id="ARBA00007870"/>
    </source>
</evidence>
<evidence type="ECO:0000256" key="10">
    <source>
        <dbReference type="RuleBase" id="RU362068"/>
    </source>
</evidence>
<dbReference type="InterPro" id="IPR050838">
    <property type="entry name" value="Ketopantoate_reductase"/>
</dbReference>
<dbReference type="RefSeq" id="WP_193952869.1">
    <property type="nucleotide sequence ID" value="NZ_JADEYS010000007.1"/>
</dbReference>
<dbReference type="InterPro" id="IPR013332">
    <property type="entry name" value="KPR_N"/>
</dbReference>
<dbReference type="GO" id="GO:0008677">
    <property type="term" value="F:2-dehydropantoate 2-reductase activity"/>
    <property type="evidence" value="ECO:0007669"/>
    <property type="project" value="UniProtKB-EC"/>
</dbReference>
<keyword evidence="7 10" id="KW-0560">Oxidoreductase</keyword>
<dbReference type="EC" id="1.1.1.169" evidence="3 10"/>
<sequence length="302" mass="33169">MADHWHILGAGSIGCLWAAHLVKAGHKVTMILRNSHRLDEFEKAGSVRLETNDTTEDYAVEACLADRCDNISHLLVTTKAYDTASAIQPLKDKCRSNASIVILQNGMGAQQQAAELMAPINVWAASTTDGAWLKSPFHVVYAGHGETKVGALSKGDLPNLPAGMTPAAPLKLVADPSIELSLWRKLAINCAINPLTAFYDCRNGALAEDPEKHQHMARLCYEIEQLCHHKHLKLFDGPILQQAEIVAKATGSNFSSMLQDVRHQRKTELDFITGYLLKQAQIAGIELPANEQLYNDLKEKSE</sequence>
<accession>A0A8J7FCQ7</accession>
<dbReference type="Gene3D" id="1.10.1040.10">
    <property type="entry name" value="N-(1-d-carboxylethyl)-l-norvaline Dehydrogenase, domain 2"/>
    <property type="match status" value="1"/>
</dbReference>
<evidence type="ECO:0000313" key="14">
    <source>
        <dbReference type="Proteomes" id="UP000640333"/>
    </source>
</evidence>
<dbReference type="GO" id="GO:0005737">
    <property type="term" value="C:cytoplasm"/>
    <property type="evidence" value="ECO:0007669"/>
    <property type="project" value="TreeGrafter"/>
</dbReference>
<protein>
    <recommendedName>
        <fullName evidence="4 10">2-dehydropantoate 2-reductase</fullName>
        <ecNumber evidence="3 10">1.1.1.169</ecNumber>
    </recommendedName>
    <alternativeName>
        <fullName evidence="8 10">Ketopantoate reductase</fullName>
    </alternativeName>
</protein>
<comment type="pathway">
    <text evidence="1 10">Cofactor biosynthesis; (R)-pantothenate biosynthesis; (R)-pantoate from 3-methyl-2-oxobutanoate: step 2/2.</text>
</comment>
<dbReference type="InterPro" id="IPR036291">
    <property type="entry name" value="NAD(P)-bd_dom_sf"/>
</dbReference>
<comment type="caution">
    <text evidence="13">The sequence shown here is derived from an EMBL/GenBank/DDBJ whole genome shotgun (WGS) entry which is preliminary data.</text>
</comment>
<dbReference type="Proteomes" id="UP000640333">
    <property type="component" value="Unassembled WGS sequence"/>
</dbReference>
<dbReference type="GO" id="GO:0015940">
    <property type="term" value="P:pantothenate biosynthetic process"/>
    <property type="evidence" value="ECO:0007669"/>
    <property type="project" value="UniProtKB-UniPathway"/>
</dbReference>
<keyword evidence="5 10" id="KW-0566">Pantothenate biosynthesis</keyword>
<evidence type="ECO:0000256" key="1">
    <source>
        <dbReference type="ARBA" id="ARBA00004994"/>
    </source>
</evidence>
<dbReference type="InterPro" id="IPR008927">
    <property type="entry name" value="6-PGluconate_DH-like_C_sf"/>
</dbReference>
<organism evidence="13 14">
    <name type="scientific">Pontibacterium sinense</name>
    <dbReference type="NCBI Taxonomy" id="2781979"/>
    <lineage>
        <taxon>Bacteria</taxon>
        <taxon>Pseudomonadati</taxon>
        <taxon>Pseudomonadota</taxon>
        <taxon>Gammaproteobacteria</taxon>
        <taxon>Oceanospirillales</taxon>
        <taxon>Oceanospirillaceae</taxon>
        <taxon>Pontibacterium</taxon>
    </lineage>
</organism>
<dbReference type="SUPFAM" id="SSF51735">
    <property type="entry name" value="NAD(P)-binding Rossmann-fold domains"/>
    <property type="match status" value="1"/>
</dbReference>
<evidence type="ECO:0000256" key="7">
    <source>
        <dbReference type="ARBA" id="ARBA00023002"/>
    </source>
</evidence>
<dbReference type="PANTHER" id="PTHR43765:SF2">
    <property type="entry name" value="2-DEHYDROPANTOATE 2-REDUCTASE"/>
    <property type="match status" value="1"/>
</dbReference>
<evidence type="ECO:0000259" key="11">
    <source>
        <dbReference type="Pfam" id="PF02558"/>
    </source>
</evidence>
<evidence type="ECO:0000256" key="8">
    <source>
        <dbReference type="ARBA" id="ARBA00032024"/>
    </source>
</evidence>
<dbReference type="AlphaFoldDB" id="A0A8J7FCQ7"/>
<feature type="domain" description="Ketopantoate reductase C-terminal" evidence="12">
    <location>
        <begin position="178"/>
        <end position="300"/>
    </location>
</feature>
<evidence type="ECO:0000256" key="5">
    <source>
        <dbReference type="ARBA" id="ARBA00022655"/>
    </source>
</evidence>
<comment type="similarity">
    <text evidence="2 10">Belongs to the ketopantoate reductase family.</text>
</comment>
<dbReference type="NCBIfam" id="TIGR00745">
    <property type="entry name" value="apbA_panE"/>
    <property type="match status" value="1"/>
</dbReference>
<dbReference type="UniPathway" id="UPA00028">
    <property type="reaction ID" value="UER00004"/>
</dbReference>
<dbReference type="InterPro" id="IPR013328">
    <property type="entry name" value="6PGD_dom2"/>
</dbReference>
<evidence type="ECO:0000256" key="6">
    <source>
        <dbReference type="ARBA" id="ARBA00022857"/>
    </source>
</evidence>
<keyword evidence="6 10" id="KW-0521">NADP</keyword>
<keyword evidence="14" id="KW-1185">Reference proteome</keyword>
<evidence type="ECO:0000256" key="4">
    <source>
        <dbReference type="ARBA" id="ARBA00019465"/>
    </source>
</evidence>
<dbReference type="InterPro" id="IPR013752">
    <property type="entry name" value="KPA_reductase"/>
</dbReference>
<evidence type="ECO:0000256" key="9">
    <source>
        <dbReference type="ARBA" id="ARBA00048793"/>
    </source>
</evidence>
<name>A0A8J7FCQ7_9GAMM</name>
<dbReference type="Pfam" id="PF02558">
    <property type="entry name" value="ApbA"/>
    <property type="match status" value="1"/>
</dbReference>
<reference evidence="13" key="1">
    <citation type="submission" date="2020-10" db="EMBL/GenBank/DDBJ databases">
        <title>Bacterium isolated from coastal waters sediment.</title>
        <authorList>
            <person name="Chen R.-J."/>
            <person name="Lu D.-C."/>
            <person name="Zhu K.-L."/>
            <person name="Du Z.-J."/>
        </authorList>
    </citation>
    <scope>NUCLEOTIDE SEQUENCE</scope>
    <source>
        <strain evidence="13">N1Y112</strain>
    </source>
</reference>
<comment type="function">
    <text evidence="10">Catalyzes the NADPH-dependent reduction of ketopantoate into pantoic acid.</text>
</comment>
<dbReference type="InterPro" id="IPR003710">
    <property type="entry name" value="ApbA"/>
</dbReference>
<evidence type="ECO:0000256" key="3">
    <source>
        <dbReference type="ARBA" id="ARBA00013014"/>
    </source>
</evidence>